<dbReference type="InterPro" id="IPR010730">
    <property type="entry name" value="HET"/>
</dbReference>
<feature type="non-terminal residue" evidence="3">
    <location>
        <position position="170"/>
    </location>
</feature>
<keyword evidence="4" id="KW-1185">Reference proteome</keyword>
<evidence type="ECO:0000313" key="3">
    <source>
        <dbReference type="EMBL" id="KAF2107811.1"/>
    </source>
</evidence>
<accession>A0A6A5YNU2</accession>
<evidence type="ECO:0000313" key="4">
    <source>
        <dbReference type="Proteomes" id="UP000799770"/>
    </source>
</evidence>
<name>A0A6A5YNU2_9PLEO</name>
<sequence length="170" mass="19427">MRKFLSFRSRHLHDRTLKPSSNAVASSPSDGGKPHREDALYEYEYLPEGYIRILELLPGALEDPLRCKLVPVKLSEAPNYAAISYVWGDNSVTDVLHIGDKILRITLNLRDALTRLRFQHRPLSLWADAVCINQRNLAEKTHQVQIMGLIYYRASLVNVWLGNLSTDEQT</sequence>
<dbReference type="EMBL" id="ML977351">
    <property type="protein sequence ID" value="KAF2107811.1"/>
    <property type="molecule type" value="Genomic_DNA"/>
</dbReference>
<dbReference type="PANTHER" id="PTHR24148">
    <property type="entry name" value="ANKYRIN REPEAT DOMAIN-CONTAINING PROTEIN 39 HOMOLOG-RELATED"/>
    <property type="match status" value="1"/>
</dbReference>
<proteinExistence type="predicted"/>
<protein>
    <submittedName>
        <fullName evidence="3">Heterokaryon incompatibility protein-domain-containing protein</fullName>
    </submittedName>
</protein>
<reference evidence="3" key="1">
    <citation type="journal article" date="2020" name="Stud. Mycol.">
        <title>101 Dothideomycetes genomes: a test case for predicting lifestyles and emergence of pathogens.</title>
        <authorList>
            <person name="Haridas S."/>
            <person name="Albert R."/>
            <person name="Binder M."/>
            <person name="Bloem J."/>
            <person name="Labutti K."/>
            <person name="Salamov A."/>
            <person name="Andreopoulos B."/>
            <person name="Baker S."/>
            <person name="Barry K."/>
            <person name="Bills G."/>
            <person name="Bluhm B."/>
            <person name="Cannon C."/>
            <person name="Castanera R."/>
            <person name="Culley D."/>
            <person name="Daum C."/>
            <person name="Ezra D."/>
            <person name="Gonzalez J."/>
            <person name="Henrissat B."/>
            <person name="Kuo A."/>
            <person name="Liang C."/>
            <person name="Lipzen A."/>
            <person name="Lutzoni F."/>
            <person name="Magnuson J."/>
            <person name="Mondo S."/>
            <person name="Nolan M."/>
            <person name="Ohm R."/>
            <person name="Pangilinan J."/>
            <person name="Park H.-J."/>
            <person name="Ramirez L."/>
            <person name="Alfaro M."/>
            <person name="Sun H."/>
            <person name="Tritt A."/>
            <person name="Yoshinaga Y."/>
            <person name="Zwiers L.-H."/>
            <person name="Turgeon B."/>
            <person name="Goodwin S."/>
            <person name="Spatafora J."/>
            <person name="Crous P."/>
            <person name="Grigoriev I."/>
        </authorList>
    </citation>
    <scope>NUCLEOTIDE SEQUENCE</scope>
    <source>
        <strain evidence="3">CBS 627.86</strain>
    </source>
</reference>
<evidence type="ECO:0000259" key="2">
    <source>
        <dbReference type="Pfam" id="PF06985"/>
    </source>
</evidence>
<dbReference type="Pfam" id="PF06985">
    <property type="entry name" value="HET"/>
    <property type="match status" value="1"/>
</dbReference>
<organism evidence="3 4">
    <name type="scientific">Lophiotrema nucula</name>
    <dbReference type="NCBI Taxonomy" id="690887"/>
    <lineage>
        <taxon>Eukaryota</taxon>
        <taxon>Fungi</taxon>
        <taxon>Dikarya</taxon>
        <taxon>Ascomycota</taxon>
        <taxon>Pezizomycotina</taxon>
        <taxon>Dothideomycetes</taxon>
        <taxon>Pleosporomycetidae</taxon>
        <taxon>Pleosporales</taxon>
        <taxon>Lophiotremataceae</taxon>
        <taxon>Lophiotrema</taxon>
    </lineage>
</organism>
<dbReference type="InterPro" id="IPR052895">
    <property type="entry name" value="HetReg/Transcr_Mod"/>
</dbReference>
<dbReference type="PANTHER" id="PTHR24148:SF64">
    <property type="entry name" value="HETEROKARYON INCOMPATIBILITY DOMAIN-CONTAINING PROTEIN"/>
    <property type="match status" value="1"/>
</dbReference>
<dbReference type="OrthoDB" id="2157530at2759"/>
<dbReference type="Proteomes" id="UP000799770">
    <property type="component" value="Unassembled WGS sequence"/>
</dbReference>
<gene>
    <name evidence="3" type="ORF">BDV96DRAFT_505513</name>
</gene>
<feature type="compositionally biased region" description="Polar residues" evidence="1">
    <location>
        <begin position="18"/>
        <end position="29"/>
    </location>
</feature>
<feature type="domain" description="Heterokaryon incompatibility" evidence="2">
    <location>
        <begin position="80"/>
        <end position="168"/>
    </location>
</feature>
<feature type="region of interest" description="Disordered" evidence="1">
    <location>
        <begin position="17"/>
        <end position="36"/>
    </location>
</feature>
<dbReference type="AlphaFoldDB" id="A0A6A5YNU2"/>
<evidence type="ECO:0000256" key="1">
    <source>
        <dbReference type="SAM" id="MobiDB-lite"/>
    </source>
</evidence>